<dbReference type="InterPro" id="IPR003462">
    <property type="entry name" value="ODC_Mu_crystall"/>
</dbReference>
<dbReference type="SUPFAM" id="SSF51735">
    <property type="entry name" value="NAD(P)-binding Rossmann-fold domains"/>
    <property type="match status" value="1"/>
</dbReference>
<sequence length="305" mass="31030">MRVITTPHVSEQAVLAALREAFGDPSHAGPAGPGQFVVDLPGGGDVIHYPAVLPAAGIHAVKVSPYLPQPAGPAVVTAWTLLVSLSTGQPLALLDASGLTVERTAATTVLAVGLLLPPDAGTAAVVGYGRVGRAHARYLRHVRPGMTVRAFSPLGIEEADDTVQAVHSLEEAVTGADLVMLCTSAAGDVLDPRDLPAGVVVTSISTNAPGAREIPSAAVPDLDVYVDARTSLQVATELAQAAASGWDPATVRGDLAGLVAGRAPRPAGERPVYFRSVGLGIEDAAVAWAAYENGNDEATTEGRSG</sequence>
<organism evidence="1 2">
    <name type="scientific">Streptomyces cinereospinus</name>
    <dbReference type="NCBI Taxonomy" id="285561"/>
    <lineage>
        <taxon>Bacteria</taxon>
        <taxon>Bacillati</taxon>
        <taxon>Actinomycetota</taxon>
        <taxon>Actinomycetes</taxon>
        <taxon>Kitasatosporales</taxon>
        <taxon>Streptomycetaceae</taxon>
        <taxon>Streptomyces</taxon>
    </lineage>
</organism>
<evidence type="ECO:0000313" key="1">
    <source>
        <dbReference type="EMBL" id="MFB9465512.1"/>
    </source>
</evidence>
<name>A0ABV5N5N5_9ACTN</name>
<dbReference type="PANTHER" id="PTHR13812:SF19">
    <property type="entry name" value="KETIMINE REDUCTASE MU-CRYSTALLIN"/>
    <property type="match status" value="1"/>
</dbReference>
<protein>
    <submittedName>
        <fullName evidence="1">Ornithine cyclodeaminase family protein</fullName>
    </submittedName>
</protein>
<comment type="caution">
    <text evidence="1">The sequence shown here is derived from an EMBL/GenBank/DDBJ whole genome shotgun (WGS) entry which is preliminary data.</text>
</comment>
<dbReference type="Gene3D" id="3.40.50.720">
    <property type="entry name" value="NAD(P)-binding Rossmann-like Domain"/>
    <property type="match status" value="1"/>
</dbReference>
<dbReference type="Pfam" id="PF02423">
    <property type="entry name" value="OCD_Mu_crystall"/>
    <property type="match status" value="1"/>
</dbReference>
<dbReference type="RefSeq" id="WP_381348340.1">
    <property type="nucleotide sequence ID" value="NZ_JBHMCY010000047.1"/>
</dbReference>
<accession>A0ABV5N5N5</accession>
<evidence type="ECO:0000313" key="2">
    <source>
        <dbReference type="Proteomes" id="UP001589709"/>
    </source>
</evidence>
<proteinExistence type="predicted"/>
<gene>
    <name evidence="1" type="ORF">ACFF45_23080</name>
</gene>
<dbReference type="PANTHER" id="PTHR13812">
    <property type="entry name" value="KETIMINE REDUCTASE MU-CRYSTALLIN"/>
    <property type="match status" value="1"/>
</dbReference>
<reference evidence="1 2" key="1">
    <citation type="submission" date="2024-09" db="EMBL/GenBank/DDBJ databases">
        <authorList>
            <person name="Sun Q."/>
            <person name="Mori K."/>
        </authorList>
    </citation>
    <scope>NUCLEOTIDE SEQUENCE [LARGE SCALE GENOMIC DNA]</scope>
    <source>
        <strain evidence="1 2">JCM 6917</strain>
    </source>
</reference>
<dbReference type="InterPro" id="IPR036291">
    <property type="entry name" value="NAD(P)-bd_dom_sf"/>
</dbReference>
<dbReference type="Gene3D" id="3.30.1780.10">
    <property type="entry name" value="ornithine cyclodeaminase, domain 1"/>
    <property type="match status" value="1"/>
</dbReference>
<dbReference type="Proteomes" id="UP001589709">
    <property type="component" value="Unassembled WGS sequence"/>
</dbReference>
<keyword evidence="2" id="KW-1185">Reference proteome</keyword>
<dbReference type="InterPro" id="IPR023401">
    <property type="entry name" value="ODC_N"/>
</dbReference>
<dbReference type="EMBL" id="JBHMCY010000047">
    <property type="protein sequence ID" value="MFB9465512.1"/>
    <property type="molecule type" value="Genomic_DNA"/>
</dbReference>